<dbReference type="RefSeq" id="WP_344940985.1">
    <property type="nucleotide sequence ID" value="NZ_BAABDC010000001.1"/>
</dbReference>
<gene>
    <name evidence="2" type="ORF">GCM10022399_04750</name>
</gene>
<proteinExistence type="predicted"/>
<dbReference type="SUPFAM" id="SSF52172">
    <property type="entry name" value="CheY-like"/>
    <property type="match status" value="1"/>
</dbReference>
<keyword evidence="3" id="KW-1185">Reference proteome</keyword>
<dbReference type="Pfam" id="PF03861">
    <property type="entry name" value="ANTAR"/>
    <property type="match status" value="1"/>
</dbReference>
<accession>A0ABP7CLH0</accession>
<dbReference type="PROSITE" id="PS50921">
    <property type="entry name" value="ANTAR"/>
    <property type="match status" value="1"/>
</dbReference>
<evidence type="ECO:0000259" key="1">
    <source>
        <dbReference type="PROSITE" id="PS50921"/>
    </source>
</evidence>
<evidence type="ECO:0000313" key="2">
    <source>
        <dbReference type="EMBL" id="GAA3691776.1"/>
    </source>
</evidence>
<dbReference type="Proteomes" id="UP001501468">
    <property type="component" value="Unassembled WGS sequence"/>
</dbReference>
<protein>
    <recommendedName>
        <fullName evidence="1">ANTAR domain-containing protein</fullName>
    </recommendedName>
</protein>
<feature type="domain" description="ANTAR" evidence="1">
    <location>
        <begin position="166"/>
        <end position="227"/>
    </location>
</feature>
<dbReference type="InterPro" id="IPR036388">
    <property type="entry name" value="WH-like_DNA-bd_sf"/>
</dbReference>
<sequence>MSVLRPATAATDAHDCAAAARTRAAARHLVRSEDLEEVLAVAAAAIGEVLAGEAVLRVRTTQHDLHASASGVLPPSALSALARTVLGSPADVDGVAAPSEAASASADGSAPPREAAGVLLESSGGHATCRVWVGVTKPPREGAPEHTVAELLLHCLAQSVDRIVTVDKVRQTEANLERAVESHRLVGQAMGILIERHRITSEEAFEVLRRASQDHNVKLREVARRVIETGAEPDEVV</sequence>
<reference evidence="3" key="1">
    <citation type="journal article" date="2019" name="Int. J. Syst. Evol. Microbiol.">
        <title>The Global Catalogue of Microorganisms (GCM) 10K type strain sequencing project: providing services to taxonomists for standard genome sequencing and annotation.</title>
        <authorList>
            <consortium name="The Broad Institute Genomics Platform"/>
            <consortium name="The Broad Institute Genome Sequencing Center for Infectious Disease"/>
            <person name="Wu L."/>
            <person name="Ma J."/>
        </authorList>
    </citation>
    <scope>NUCLEOTIDE SEQUENCE [LARGE SCALE GENOMIC DNA]</scope>
    <source>
        <strain evidence="3">JCM 17125</strain>
    </source>
</reference>
<name>A0ABP7CLH0_9MICO</name>
<dbReference type="SMART" id="SM01012">
    <property type="entry name" value="ANTAR"/>
    <property type="match status" value="1"/>
</dbReference>
<dbReference type="Gene3D" id="1.10.10.10">
    <property type="entry name" value="Winged helix-like DNA-binding domain superfamily/Winged helix DNA-binding domain"/>
    <property type="match status" value="1"/>
</dbReference>
<organism evidence="2 3">
    <name type="scientific">Terrabacter ginsenosidimutans</name>
    <dbReference type="NCBI Taxonomy" id="490575"/>
    <lineage>
        <taxon>Bacteria</taxon>
        <taxon>Bacillati</taxon>
        <taxon>Actinomycetota</taxon>
        <taxon>Actinomycetes</taxon>
        <taxon>Micrococcales</taxon>
        <taxon>Intrasporangiaceae</taxon>
        <taxon>Terrabacter</taxon>
    </lineage>
</organism>
<dbReference type="InterPro" id="IPR005561">
    <property type="entry name" value="ANTAR"/>
</dbReference>
<evidence type="ECO:0000313" key="3">
    <source>
        <dbReference type="Proteomes" id="UP001501468"/>
    </source>
</evidence>
<comment type="caution">
    <text evidence="2">The sequence shown here is derived from an EMBL/GenBank/DDBJ whole genome shotgun (WGS) entry which is preliminary data.</text>
</comment>
<dbReference type="EMBL" id="BAABDC010000001">
    <property type="protein sequence ID" value="GAA3691776.1"/>
    <property type="molecule type" value="Genomic_DNA"/>
</dbReference>
<dbReference type="InterPro" id="IPR011006">
    <property type="entry name" value="CheY-like_superfamily"/>
</dbReference>